<evidence type="ECO:0000313" key="6">
    <source>
        <dbReference type="EMBL" id="PZX20602.1"/>
    </source>
</evidence>
<organism evidence="6 7">
    <name type="scientific">Breznakibacter xylanolyticus</name>
    <dbReference type="NCBI Taxonomy" id="990"/>
    <lineage>
        <taxon>Bacteria</taxon>
        <taxon>Pseudomonadati</taxon>
        <taxon>Bacteroidota</taxon>
        <taxon>Bacteroidia</taxon>
        <taxon>Marinilabiliales</taxon>
        <taxon>Marinilabiliaceae</taxon>
        <taxon>Breznakibacter</taxon>
    </lineage>
</organism>
<dbReference type="RefSeq" id="WP_111443779.1">
    <property type="nucleotide sequence ID" value="NZ_QKZK01000001.1"/>
</dbReference>
<name>A0A2W7PB88_9BACT</name>
<sequence length="318" mass="35100">MNSLVIEAEGLMKRYGSQIVVDSLDLTIAKGEVFGLLGPNGAGKTTTILMLMGMSEPHGGTIRVCGINPVTHPLSVKRKVGYLPEDVGFYDDYSGIDNLVYTARLNGQSPAQARHQAEQLLRRIGLWEDAHKKTGKYSRGMRQRLGLADVLMKSPEVIILDEPTLGIDPTGVRELMELIVKLSRDEGITVLFSSHHLHQVQQVCDRVGLFVGGRLLAQGDIPQLAQSLLNDNLYAIEAAIDHPDEKILSDALMSVNGVMSVERRRDLFHIRTNHDVTAVIAQRVIEAGGALTYLNRVEYGLDEIYCRYFEGGSNHDVN</sequence>
<dbReference type="OrthoDB" id="9808363at2"/>
<keyword evidence="4 6" id="KW-0067">ATP-binding</keyword>
<accession>A0A2W7PB88</accession>
<proteinExistence type="inferred from homology"/>
<dbReference type="InterPro" id="IPR003439">
    <property type="entry name" value="ABC_transporter-like_ATP-bd"/>
</dbReference>
<dbReference type="GO" id="GO:0016887">
    <property type="term" value="F:ATP hydrolysis activity"/>
    <property type="evidence" value="ECO:0007669"/>
    <property type="project" value="InterPro"/>
</dbReference>
<gene>
    <name evidence="6" type="ORF">LX69_00022</name>
</gene>
<dbReference type="EMBL" id="QKZK01000001">
    <property type="protein sequence ID" value="PZX20602.1"/>
    <property type="molecule type" value="Genomic_DNA"/>
</dbReference>
<dbReference type="Pfam" id="PF00005">
    <property type="entry name" value="ABC_tran"/>
    <property type="match status" value="1"/>
</dbReference>
<keyword evidence="3" id="KW-0547">Nucleotide-binding</keyword>
<evidence type="ECO:0000259" key="5">
    <source>
        <dbReference type="PROSITE" id="PS50893"/>
    </source>
</evidence>
<dbReference type="PROSITE" id="PS50893">
    <property type="entry name" value="ABC_TRANSPORTER_2"/>
    <property type="match status" value="1"/>
</dbReference>
<dbReference type="SUPFAM" id="SSF52540">
    <property type="entry name" value="P-loop containing nucleoside triphosphate hydrolases"/>
    <property type="match status" value="1"/>
</dbReference>
<reference evidence="6 7" key="1">
    <citation type="submission" date="2018-06" db="EMBL/GenBank/DDBJ databases">
        <title>Genomic Encyclopedia of Archaeal and Bacterial Type Strains, Phase II (KMG-II): from individual species to whole genera.</title>
        <authorList>
            <person name="Goeker M."/>
        </authorList>
    </citation>
    <scope>NUCLEOTIDE SEQUENCE [LARGE SCALE GENOMIC DNA]</scope>
    <source>
        <strain evidence="6 7">DSM 6779</strain>
    </source>
</reference>
<dbReference type="PANTHER" id="PTHR43335:SF4">
    <property type="entry name" value="ABC TRANSPORTER, ATP-BINDING PROTEIN"/>
    <property type="match status" value="1"/>
</dbReference>
<dbReference type="SMART" id="SM00382">
    <property type="entry name" value="AAA"/>
    <property type="match status" value="1"/>
</dbReference>
<dbReference type="CDD" id="cd03230">
    <property type="entry name" value="ABC_DR_subfamily_A"/>
    <property type="match status" value="1"/>
</dbReference>
<dbReference type="Gene3D" id="3.40.50.300">
    <property type="entry name" value="P-loop containing nucleotide triphosphate hydrolases"/>
    <property type="match status" value="1"/>
</dbReference>
<dbReference type="PANTHER" id="PTHR43335">
    <property type="entry name" value="ABC TRANSPORTER, ATP-BINDING PROTEIN"/>
    <property type="match status" value="1"/>
</dbReference>
<evidence type="ECO:0000256" key="4">
    <source>
        <dbReference type="ARBA" id="ARBA00022840"/>
    </source>
</evidence>
<evidence type="ECO:0000256" key="3">
    <source>
        <dbReference type="ARBA" id="ARBA00022741"/>
    </source>
</evidence>
<comment type="caution">
    <text evidence="6">The sequence shown here is derived from an EMBL/GenBank/DDBJ whole genome shotgun (WGS) entry which is preliminary data.</text>
</comment>
<evidence type="ECO:0000256" key="2">
    <source>
        <dbReference type="ARBA" id="ARBA00022448"/>
    </source>
</evidence>
<dbReference type="Proteomes" id="UP000249239">
    <property type="component" value="Unassembled WGS sequence"/>
</dbReference>
<feature type="domain" description="ABC transporter" evidence="5">
    <location>
        <begin position="6"/>
        <end position="237"/>
    </location>
</feature>
<dbReference type="GO" id="GO:0005524">
    <property type="term" value="F:ATP binding"/>
    <property type="evidence" value="ECO:0007669"/>
    <property type="project" value="UniProtKB-KW"/>
</dbReference>
<protein>
    <submittedName>
        <fullName evidence="6">ABC-2 type transport system ATP-binding protein</fullName>
    </submittedName>
</protein>
<keyword evidence="7" id="KW-1185">Reference proteome</keyword>
<dbReference type="AlphaFoldDB" id="A0A2W7PB88"/>
<dbReference type="InterPro" id="IPR027417">
    <property type="entry name" value="P-loop_NTPase"/>
</dbReference>
<evidence type="ECO:0000313" key="7">
    <source>
        <dbReference type="Proteomes" id="UP000249239"/>
    </source>
</evidence>
<dbReference type="InterPro" id="IPR003593">
    <property type="entry name" value="AAA+_ATPase"/>
</dbReference>
<evidence type="ECO:0000256" key="1">
    <source>
        <dbReference type="ARBA" id="ARBA00005417"/>
    </source>
</evidence>
<comment type="similarity">
    <text evidence="1">Belongs to the ABC transporter superfamily.</text>
</comment>
<keyword evidence="2" id="KW-0813">Transport</keyword>